<dbReference type="SUPFAM" id="SSF53850">
    <property type="entry name" value="Periplasmic binding protein-like II"/>
    <property type="match status" value="1"/>
</dbReference>
<dbReference type="Pfam" id="PF16868">
    <property type="entry name" value="NMT1_3"/>
    <property type="match status" value="1"/>
</dbReference>
<evidence type="ECO:0000313" key="3">
    <source>
        <dbReference type="EMBL" id="MXQ51855.1"/>
    </source>
</evidence>
<keyword evidence="2" id="KW-0732">Signal</keyword>
<dbReference type="NCBIfam" id="TIGR02122">
    <property type="entry name" value="TRAP_TAXI"/>
    <property type="match status" value="1"/>
</dbReference>
<name>A0A6N8U5S7_9STAP</name>
<protein>
    <submittedName>
        <fullName evidence="3">TAXI family TRAP transporter solute-binding subunit</fullName>
    </submittedName>
</protein>
<evidence type="ECO:0000313" key="4">
    <source>
        <dbReference type="Proteomes" id="UP000436284"/>
    </source>
</evidence>
<gene>
    <name evidence="3" type="ORF">GQ671_11315</name>
</gene>
<evidence type="ECO:0000256" key="2">
    <source>
        <dbReference type="SAM" id="SignalP"/>
    </source>
</evidence>
<dbReference type="InterPro" id="IPR011852">
    <property type="entry name" value="TRAP_TAXI"/>
</dbReference>
<sequence length="344" mass="36525">MKKFSWLFVLMLTLSFVLAACGGGGSDEETTEEATTGEESTEEGETSGDSASGEDWVENITVLTGGEAGVYFPLGVAMADIIDSELEDVSATGVSSGASVSNAEQLNNGEAQLALVQNDIAYYGAEGTNMFDEPLDNYSGVFTIYPETIQLVTLADSGIESVSDLEGRRVAVGDVGSGTEANATQILEAHGISVEDLDAQFLDFADASTNLQDGNVDAAFVTAGTPTGAIQELSASADVSLVSFDQEAIDGLMEEYTYYTQQEIPADAYENFDSTATTVAVQAMLIASNDIPEDQMYEITRAIFENLDDLANAHVRGEELTVDTAEDGMSIDLHPGVQQYYEEQ</sequence>
<dbReference type="PANTHER" id="PTHR42941">
    <property type="entry name" value="SLL1037 PROTEIN"/>
    <property type="match status" value="1"/>
</dbReference>
<comment type="caution">
    <text evidence="3">The sequence shown here is derived from an EMBL/GenBank/DDBJ whole genome shotgun (WGS) entry which is preliminary data.</text>
</comment>
<feature type="chain" id="PRO_5038710211" evidence="2">
    <location>
        <begin position="20"/>
        <end position="344"/>
    </location>
</feature>
<dbReference type="OrthoDB" id="9776669at2"/>
<evidence type="ECO:0000256" key="1">
    <source>
        <dbReference type="SAM" id="MobiDB-lite"/>
    </source>
</evidence>
<proteinExistence type="predicted"/>
<keyword evidence="4" id="KW-1185">Reference proteome</keyword>
<feature type="region of interest" description="Disordered" evidence="1">
    <location>
        <begin position="23"/>
        <end position="55"/>
    </location>
</feature>
<feature type="compositionally biased region" description="Acidic residues" evidence="1">
    <location>
        <begin position="26"/>
        <end position="46"/>
    </location>
</feature>
<reference evidence="3 4" key="1">
    <citation type="submission" date="2019-12" db="EMBL/GenBank/DDBJ databases">
        <title>Salinicoccus cyprini sp. nov., isolated from gastro-intestinal tract of mirror carp, Cyprinus carpio var. specularis, collected from Gobind Sagar Reservoir, Himachal Pradesh, India.</title>
        <authorList>
            <person name="Talwar C."/>
            <person name="Singh A.K."/>
            <person name="Lal R."/>
            <person name="Negi R.K."/>
        </authorList>
    </citation>
    <scope>NUCLEOTIDE SEQUENCE [LARGE SCALE GENOMIC DNA]</scope>
    <source>
        <strain evidence="3 4">J-82</strain>
    </source>
</reference>
<dbReference type="PANTHER" id="PTHR42941:SF1">
    <property type="entry name" value="SLL1037 PROTEIN"/>
    <property type="match status" value="1"/>
</dbReference>
<dbReference type="EMBL" id="WUUK01000004">
    <property type="protein sequence ID" value="MXQ51855.1"/>
    <property type="molecule type" value="Genomic_DNA"/>
</dbReference>
<feature type="signal peptide" evidence="2">
    <location>
        <begin position="1"/>
        <end position="19"/>
    </location>
</feature>
<dbReference type="PROSITE" id="PS51257">
    <property type="entry name" value="PROKAR_LIPOPROTEIN"/>
    <property type="match status" value="1"/>
</dbReference>
<accession>A0A6N8U5S7</accession>
<organism evidence="3 4">
    <name type="scientific">Salinicoccus hispanicus</name>
    <dbReference type="NCBI Taxonomy" id="157225"/>
    <lineage>
        <taxon>Bacteria</taxon>
        <taxon>Bacillati</taxon>
        <taxon>Bacillota</taxon>
        <taxon>Bacilli</taxon>
        <taxon>Bacillales</taxon>
        <taxon>Staphylococcaceae</taxon>
        <taxon>Salinicoccus</taxon>
    </lineage>
</organism>
<dbReference type="AlphaFoldDB" id="A0A6N8U5S7"/>
<dbReference type="Gene3D" id="3.40.190.10">
    <property type="entry name" value="Periplasmic binding protein-like II"/>
    <property type="match status" value="2"/>
</dbReference>
<dbReference type="Proteomes" id="UP000436284">
    <property type="component" value="Unassembled WGS sequence"/>
</dbReference>
<dbReference type="CDD" id="cd13567">
    <property type="entry name" value="PBP2_TtGluBP"/>
    <property type="match status" value="1"/>
</dbReference>
<dbReference type="RefSeq" id="WP_160657168.1">
    <property type="nucleotide sequence ID" value="NZ_JBHRWU010000001.1"/>
</dbReference>